<dbReference type="PANTHER" id="PTHR11918:SF45">
    <property type="entry name" value="THREONYLCARBAMOYLADENOSINE TRNA METHYLTHIOTRANSFERASE"/>
    <property type="match status" value="1"/>
</dbReference>
<organism evidence="10">
    <name type="scientific">candidate division WOR-3 bacterium</name>
    <dbReference type="NCBI Taxonomy" id="2052148"/>
    <lineage>
        <taxon>Bacteria</taxon>
        <taxon>Bacteria division WOR-3</taxon>
    </lineage>
</organism>
<dbReference type="InterPro" id="IPR007197">
    <property type="entry name" value="rSAM"/>
</dbReference>
<dbReference type="Pfam" id="PF00919">
    <property type="entry name" value="UPF0004"/>
    <property type="match status" value="1"/>
</dbReference>
<proteinExistence type="predicted"/>
<gene>
    <name evidence="10" type="ORF">ENU28_00860</name>
</gene>
<evidence type="ECO:0000259" key="8">
    <source>
        <dbReference type="PROSITE" id="PS51449"/>
    </source>
</evidence>
<dbReference type="GO" id="GO:0046872">
    <property type="term" value="F:metal ion binding"/>
    <property type="evidence" value="ECO:0007669"/>
    <property type="project" value="UniProtKB-KW"/>
</dbReference>
<dbReference type="GO" id="GO:0035598">
    <property type="term" value="F:tRNA (N(6)-L-threonylcarbamoyladenosine(37)-C(2))-methylthiotransferase activity"/>
    <property type="evidence" value="ECO:0007669"/>
    <property type="project" value="TreeGrafter"/>
</dbReference>
<evidence type="ECO:0000313" key="10">
    <source>
        <dbReference type="EMBL" id="HGQ54998.1"/>
    </source>
</evidence>
<dbReference type="PROSITE" id="PS51449">
    <property type="entry name" value="MTTASE_N"/>
    <property type="match status" value="1"/>
</dbReference>
<comment type="cofactor">
    <cofactor evidence="1">
        <name>[4Fe-4S] cluster</name>
        <dbReference type="ChEBI" id="CHEBI:49883"/>
    </cofactor>
</comment>
<evidence type="ECO:0000256" key="1">
    <source>
        <dbReference type="ARBA" id="ARBA00001966"/>
    </source>
</evidence>
<feature type="domain" description="Radical SAM core" evidence="9">
    <location>
        <begin position="140"/>
        <end position="371"/>
    </location>
</feature>
<dbReference type="InterPro" id="IPR058240">
    <property type="entry name" value="rSAM_sf"/>
</dbReference>
<dbReference type="EMBL" id="DTBX01000029">
    <property type="protein sequence ID" value="HGQ54998.1"/>
    <property type="molecule type" value="Genomic_DNA"/>
</dbReference>
<dbReference type="AlphaFoldDB" id="A0A7V4FG19"/>
<dbReference type="SFLD" id="SFLDS00029">
    <property type="entry name" value="Radical_SAM"/>
    <property type="match status" value="1"/>
</dbReference>
<keyword evidence="3 10" id="KW-0808">Transferase</keyword>
<evidence type="ECO:0000256" key="7">
    <source>
        <dbReference type="ARBA" id="ARBA00023014"/>
    </source>
</evidence>
<dbReference type="EC" id="2.8.4.-" evidence="10"/>
<accession>A0A7V4FG19</accession>
<dbReference type="SFLD" id="SFLDG01082">
    <property type="entry name" value="B12-binding_domain_containing"/>
    <property type="match status" value="1"/>
</dbReference>
<dbReference type="InterPro" id="IPR006638">
    <property type="entry name" value="Elp3/MiaA/NifB-like_rSAM"/>
</dbReference>
<dbReference type="Gene3D" id="3.80.30.20">
    <property type="entry name" value="tm_1862 like domain"/>
    <property type="match status" value="1"/>
</dbReference>
<evidence type="ECO:0000256" key="6">
    <source>
        <dbReference type="ARBA" id="ARBA00023004"/>
    </source>
</evidence>
<reference evidence="10" key="1">
    <citation type="journal article" date="2020" name="mSystems">
        <title>Genome- and Community-Level Interaction Insights into Carbon Utilization and Element Cycling Functions of Hydrothermarchaeota in Hydrothermal Sediment.</title>
        <authorList>
            <person name="Zhou Z."/>
            <person name="Liu Y."/>
            <person name="Xu W."/>
            <person name="Pan J."/>
            <person name="Luo Z.H."/>
            <person name="Li M."/>
        </authorList>
    </citation>
    <scope>NUCLEOTIDE SEQUENCE [LARGE SCALE GENOMIC DNA]</scope>
    <source>
        <strain evidence="10">SpSt-655</strain>
    </source>
</reference>
<protein>
    <submittedName>
        <fullName evidence="10">MiaB/RimO family radical SAM methylthiotransferase</fullName>
        <ecNumber evidence="10">2.8.4.-</ecNumber>
    </submittedName>
</protein>
<dbReference type="PROSITE" id="PS51918">
    <property type="entry name" value="RADICAL_SAM"/>
    <property type="match status" value="1"/>
</dbReference>
<dbReference type="PANTHER" id="PTHR11918">
    <property type="entry name" value="RADICAL SAM PROTEINS"/>
    <property type="match status" value="1"/>
</dbReference>
<name>A0A7V4FG19_UNCW3</name>
<dbReference type="SUPFAM" id="SSF102114">
    <property type="entry name" value="Radical SAM enzymes"/>
    <property type="match status" value="1"/>
</dbReference>
<dbReference type="Gene3D" id="3.40.50.12160">
    <property type="entry name" value="Methylthiotransferase, N-terminal domain"/>
    <property type="match status" value="1"/>
</dbReference>
<dbReference type="InterPro" id="IPR013848">
    <property type="entry name" value="Methylthiotransferase_N"/>
</dbReference>
<keyword evidence="5" id="KW-0479">Metal-binding</keyword>
<evidence type="ECO:0000259" key="9">
    <source>
        <dbReference type="PROSITE" id="PS51918"/>
    </source>
</evidence>
<keyword evidence="6" id="KW-0408">Iron</keyword>
<dbReference type="InterPro" id="IPR038135">
    <property type="entry name" value="Methylthiotransferase_N_sf"/>
</dbReference>
<evidence type="ECO:0000256" key="4">
    <source>
        <dbReference type="ARBA" id="ARBA00022691"/>
    </source>
</evidence>
<dbReference type="InterPro" id="IPR023404">
    <property type="entry name" value="rSAM_horseshoe"/>
</dbReference>
<dbReference type="Pfam" id="PF04055">
    <property type="entry name" value="Radical_SAM"/>
    <property type="match status" value="1"/>
</dbReference>
<comment type="caution">
    <text evidence="10">The sequence shown here is derived from an EMBL/GenBank/DDBJ whole genome shotgun (WGS) entry which is preliminary data.</text>
</comment>
<keyword evidence="4" id="KW-0949">S-adenosyl-L-methionine</keyword>
<evidence type="ECO:0000256" key="5">
    <source>
        <dbReference type="ARBA" id="ARBA00022723"/>
    </source>
</evidence>
<dbReference type="InterPro" id="IPR005839">
    <property type="entry name" value="Methylthiotransferase"/>
</dbReference>
<feature type="domain" description="MTTase N-terminal" evidence="8">
    <location>
        <begin position="32"/>
        <end position="142"/>
    </location>
</feature>
<evidence type="ECO:0000256" key="2">
    <source>
        <dbReference type="ARBA" id="ARBA00022485"/>
    </source>
</evidence>
<keyword evidence="7" id="KW-0411">Iron-sulfur</keyword>
<dbReference type="NCBIfam" id="TIGR00089">
    <property type="entry name" value="MiaB/RimO family radical SAM methylthiotransferase"/>
    <property type="match status" value="1"/>
</dbReference>
<dbReference type="GO" id="GO:0051539">
    <property type="term" value="F:4 iron, 4 sulfur cluster binding"/>
    <property type="evidence" value="ECO:0007669"/>
    <property type="project" value="UniProtKB-KW"/>
</dbReference>
<dbReference type="SMART" id="SM00729">
    <property type="entry name" value="Elp3"/>
    <property type="match status" value="1"/>
</dbReference>
<keyword evidence="2" id="KW-0004">4Fe-4S</keyword>
<dbReference type="CDD" id="cd01335">
    <property type="entry name" value="Radical_SAM"/>
    <property type="match status" value="1"/>
</dbReference>
<evidence type="ECO:0000256" key="3">
    <source>
        <dbReference type="ARBA" id="ARBA00022679"/>
    </source>
</evidence>
<sequence length="434" mass="50657">MNLLPPLVPRVKRKRGNTQLGKRLKNKKREVNRLYIKTLGCKVNYAESDALANYFKNRGYEIVKEENQADIILLNTCAVTQEAEKNSYKWFNRYRKKNYQIILTGCLIPLLKKASFSLNGQVKILSLEDKQRIVERENLLPSRRRAFLKIVDGCENFCHYCLVGRIRGKLKSVCEEWIIKECERLKNLGIREIVLCGINLGLYGKDIGTSLFTLLSHLAKKIKGISFRLSSLEVDTFSDELLSLIIQLVKDGFLCPHFHLPLQSASDKILEKMGRKYRLKDYERVLTKIVENLPDANIGCDVIVGYLGEEEKDFLFTYQFLAKMPFGYFHVFPFSPRPFTPVYHEKETVSEKEKKERLKVLIGLREKKILEYCQKFFNQVRRGILIEEDIYLTDNYLKVKIFEPSEEVAYLKIKDFYLKDKNFPILLGEEFKGG</sequence>
<dbReference type="FunFam" id="3.40.50.12160:FF:000003">
    <property type="entry name" value="CDK5 regulatory subunit-associated protein 1"/>
    <property type="match status" value="1"/>
</dbReference>